<name>A0AAV3M772_9GAMM</name>
<evidence type="ECO:0000313" key="2">
    <source>
        <dbReference type="Proteomes" id="UP000022311"/>
    </source>
</evidence>
<accession>A0AAV3M772</accession>
<comment type="caution">
    <text evidence="1">The sequence shown here is derived from an EMBL/GenBank/DDBJ whole genome shotgun (WGS) entry which is preliminary data.</text>
</comment>
<dbReference type="AlphaFoldDB" id="A0AAV3M772"/>
<evidence type="ECO:0000313" key="1">
    <source>
        <dbReference type="EMBL" id="EUD11619.1"/>
    </source>
</evidence>
<dbReference type="Proteomes" id="UP000022311">
    <property type="component" value="Unassembled WGS sequence"/>
</dbReference>
<protein>
    <submittedName>
        <fullName evidence="1">Uncharacterized protein</fullName>
    </submittedName>
</protein>
<organism evidence="1 2">
    <name type="scientific">Providencia alcalifaciens 205/92</name>
    <dbReference type="NCBI Taxonomy" id="1256988"/>
    <lineage>
        <taxon>Bacteria</taxon>
        <taxon>Pseudomonadati</taxon>
        <taxon>Pseudomonadota</taxon>
        <taxon>Gammaproteobacteria</taxon>
        <taxon>Enterobacterales</taxon>
        <taxon>Morganellaceae</taxon>
        <taxon>Providencia</taxon>
    </lineage>
</organism>
<reference evidence="1 2" key="1">
    <citation type="submission" date="2014-01" db="EMBL/GenBank/DDBJ databases">
        <authorList>
            <person name="Durkin A.S."/>
            <person name="McCorrison J."/>
            <person name="Torralba M."/>
            <person name="Gillis M."/>
            <person name="Haft D.H."/>
            <person name="Methe B."/>
            <person name="Sutton G."/>
            <person name="Nelson K.E."/>
        </authorList>
    </citation>
    <scope>NUCLEOTIDE SEQUENCE [LARGE SCALE GENOMIC DNA]</scope>
    <source>
        <strain evidence="1 2">205/92</strain>
    </source>
</reference>
<proteinExistence type="predicted"/>
<gene>
    <name evidence="1" type="ORF">HMPREF1563_0845</name>
</gene>
<dbReference type="EMBL" id="JALD01000039">
    <property type="protein sequence ID" value="EUD11619.1"/>
    <property type="molecule type" value="Genomic_DNA"/>
</dbReference>
<sequence>MHGYAGSGKPLASTIHLTTKNSAKKTGRFNITGFFILFD</sequence>